<evidence type="ECO:0000313" key="2">
    <source>
        <dbReference type="EMBL" id="GIH60882.1"/>
    </source>
</evidence>
<protein>
    <submittedName>
        <fullName evidence="2">Uncharacterized protein</fullName>
    </submittedName>
</protein>
<evidence type="ECO:0000313" key="3">
    <source>
        <dbReference type="Proteomes" id="UP000660454"/>
    </source>
</evidence>
<reference evidence="2 3" key="1">
    <citation type="submission" date="2021-01" db="EMBL/GenBank/DDBJ databases">
        <title>Whole genome shotgun sequence of Microbispora siamensis NBRC 104113.</title>
        <authorList>
            <person name="Komaki H."/>
            <person name="Tamura T."/>
        </authorList>
    </citation>
    <scope>NUCLEOTIDE SEQUENCE [LARGE SCALE GENOMIC DNA]</scope>
    <source>
        <strain evidence="2 3">NBRC 104113</strain>
    </source>
</reference>
<comment type="caution">
    <text evidence="2">The sequence shown here is derived from an EMBL/GenBank/DDBJ whole genome shotgun (WGS) entry which is preliminary data.</text>
</comment>
<organism evidence="2 3">
    <name type="scientific">Microbispora siamensis</name>
    <dbReference type="NCBI Taxonomy" id="564413"/>
    <lineage>
        <taxon>Bacteria</taxon>
        <taxon>Bacillati</taxon>
        <taxon>Actinomycetota</taxon>
        <taxon>Actinomycetes</taxon>
        <taxon>Streptosporangiales</taxon>
        <taxon>Streptosporangiaceae</taxon>
        <taxon>Microbispora</taxon>
    </lineage>
</organism>
<dbReference type="Proteomes" id="UP000660454">
    <property type="component" value="Unassembled WGS sequence"/>
</dbReference>
<dbReference type="EMBL" id="BOOF01000005">
    <property type="protein sequence ID" value="GIH60882.1"/>
    <property type="molecule type" value="Genomic_DNA"/>
</dbReference>
<name>A0ABQ4GHG8_9ACTN</name>
<feature type="region of interest" description="Disordered" evidence="1">
    <location>
        <begin position="93"/>
        <end position="116"/>
    </location>
</feature>
<keyword evidence="3" id="KW-1185">Reference proteome</keyword>
<accession>A0ABQ4GHG8</accession>
<gene>
    <name evidence="2" type="ORF">Msi02_16990</name>
</gene>
<evidence type="ECO:0000256" key="1">
    <source>
        <dbReference type="SAM" id="MobiDB-lite"/>
    </source>
</evidence>
<proteinExistence type="predicted"/>
<sequence>MNMRVNCLRDLHAGIFLQIATCDSIWSDHLRDCAGIKGLNVDSSTPCTHAANWNEASYSICEKHGDSAETVGVDYVSPKDRNNDRLPVCWAPQSENRHMEEEAEHAIGGSVMTREA</sequence>